<dbReference type="GeneID" id="28969077"/>
<dbReference type="RefSeq" id="XP_018262362.1">
    <property type="nucleotide sequence ID" value="XM_018408671.1"/>
</dbReference>
<evidence type="ECO:0000256" key="1">
    <source>
        <dbReference type="SAM" id="MobiDB-lite"/>
    </source>
</evidence>
<dbReference type="KEGG" id="kdj:28969077"/>
<organism evidence="3">
    <name type="scientific">Kwoniella dejecticola CBS 10117</name>
    <dbReference type="NCBI Taxonomy" id="1296121"/>
    <lineage>
        <taxon>Eukaryota</taxon>
        <taxon>Fungi</taxon>
        <taxon>Dikarya</taxon>
        <taxon>Basidiomycota</taxon>
        <taxon>Agaricomycotina</taxon>
        <taxon>Tremellomycetes</taxon>
        <taxon>Tremellales</taxon>
        <taxon>Cryptococcaceae</taxon>
        <taxon>Kwoniella</taxon>
    </lineage>
</organism>
<feature type="signal peptide" evidence="2">
    <location>
        <begin position="1"/>
        <end position="21"/>
    </location>
</feature>
<protein>
    <submittedName>
        <fullName evidence="3">Uncharacterized protein</fullName>
    </submittedName>
</protein>
<accession>A0A1A6A389</accession>
<dbReference type="VEuPathDB" id="FungiDB:I303_05378"/>
<dbReference type="EMBL" id="KI894032">
    <property type="protein sequence ID" value="OBR84520.1"/>
    <property type="molecule type" value="Genomic_DNA"/>
</dbReference>
<gene>
    <name evidence="3" type="ORF">I303_05378</name>
    <name evidence="4" type="ORF">I303_105175</name>
</gene>
<feature type="compositionally biased region" description="Polar residues" evidence="1">
    <location>
        <begin position="69"/>
        <end position="83"/>
    </location>
</feature>
<keyword evidence="5" id="KW-1185">Reference proteome</keyword>
<evidence type="ECO:0000313" key="3">
    <source>
        <dbReference type="EMBL" id="OBR84520.1"/>
    </source>
</evidence>
<dbReference type="Proteomes" id="UP000078595">
    <property type="component" value="Chromosome 6"/>
</dbReference>
<feature type="chain" id="PRO_5008342064" evidence="2">
    <location>
        <begin position="22"/>
        <end position="262"/>
    </location>
</feature>
<dbReference type="EMBL" id="CP144535">
    <property type="protein sequence ID" value="WWC62578.1"/>
    <property type="molecule type" value="Genomic_DNA"/>
</dbReference>
<feature type="compositionally biased region" description="Basic and acidic residues" evidence="1">
    <location>
        <begin position="116"/>
        <end position="136"/>
    </location>
</feature>
<evidence type="ECO:0000313" key="5">
    <source>
        <dbReference type="Proteomes" id="UP000078595"/>
    </source>
</evidence>
<dbReference type="AlphaFoldDB" id="A0A1A6A389"/>
<reference evidence="4" key="2">
    <citation type="submission" date="2013-07" db="EMBL/GenBank/DDBJ databases">
        <authorList>
            <consortium name="The Broad Institute Genome Sequencing Platform"/>
            <person name="Cuomo C."/>
            <person name="Litvintseva A."/>
            <person name="Chen Y."/>
            <person name="Heitman J."/>
            <person name="Sun S."/>
            <person name="Springer D."/>
            <person name="Dromer F."/>
            <person name="Young S.K."/>
            <person name="Zeng Q."/>
            <person name="Gargeya S."/>
            <person name="Fitzgerald M."/>
            <person name="Abouelleil A."/>
            <person name="Alvarado L."/>
            <person name="Berlin A.M."/>
            <person name="Chapman S.B."/>
            <person name="Dewar J."/>
            <person name="Goldberg J."/>
            <person name="Griggs A."/>
            <person name="Gujja S."/>
            <person name="Hansen M."/>
            <person name="Howarth C."/>
            <person name="Imamovic A."/>
            <person name="Larimer J."/>
            <person name="McCowan C."/>
            <person name="Murphy C."/>
            <person name="Pearson M."/>
            <person name="Priest M."/>
            <person name="Roberts A."/>
            <person name="Saif S."/>
            <person name="Shea T."/>
            <person name="Sykes S."/>
            <person name="Wortman J."/>
            <person name="Nusbaum C."/>
            <person name="Birren B."/>
        </authorList>
    </citation>
    <scope>NUCLEOTIDE SEQUENCE</scope>
    <source>
        <strain evidence="4">CBS 10117</strain>
    </source>
</reference>
<evidence type="ECO:0000313" key="4">
    <source>
        <dbReference type="EMBL" id="WWC62578.1"/>
    </source>
</evidence>
<sequence>MRPRGRFRIYFLLILLYDCNDKRIKTAEERKKRKCKTGLKIIDMLQEAGVAIGTSVKRHDPDETGHTPMISQGPYSPSTTTGFGPSRAHSRQKEKGKKDKSKRTDKPKIQIKGKVGNHDKNKSNSKSKAKDEEGLVKIKDKGSSIKIKNKADGTTQTITKEPNLYTTFNPLIKDTGSDLDPSIGTKVNAGLGLRSGGPGSLTAGFRGRTAGEVGGADDADADRDSDVSWRPGDDGALVRGVDENGGLWNRMKRDCLEVRVLL</sequence>
<proteinExistence type="predicted"/>
<evidence type="ECO:0000256" key="2">
    <source>
        <dbReference type="SAM" id="SignalP"/>
    </source>
</evidence>
<feature type="region of interest" description="Disordered" evidence="1">
    <location>
        <begin position="56"/>
        <end position="136"/>
    </location>
</feature>
<reference evidence="4" key="3">
    <citation type="submission" date="2024-02" db="EMBL/GenBank/DDBJ databases">
        <title>Comparative genomics of Cryptococcus and Kwoniella reveals pathogenesis evolution and contrasting modes of karyotype evolution via chromosome fusion or intercentromeric recombination.</title>
        <authorList>
            <person name="Coelho M.A."/>
            <person name="David-Palma M."/>
            <person name="Shea T."/>
            <person name="Bowers K."/>
            <person name="McGinley-Smith S."/>
            <person name="Mohammad A.W."/>
            <person name="Gnirke A."/>
            <person name="Yurkov A.M."/>
            <person name="Nowrousian M."/>
            <person name="Sun S."/>
            <person name="Cuomo C.A."/>
            <person name="Heitman J."/>
        </authorList>
    </citation>
    <scope>NUCLEOTIDE SEQUENCE</scope>
    <source>
        <strain evidence="4">CBS 10117</strain>
    </source>
</reference>
<feature type="compositionally biased region" description="Basic and acidic residues" evidence="1">
    <location>
        <begin position="222"/>
        <end position="232"/>
    </location>
</feature>
<reference evidence="3" key="1">
    <citation type="submission" date="2013-07" db="EMBL/GenBank/DDBJ databases">
        <title>The Genome Sequence of Cryptococcus dejecticola CBS10117.</title>
        <authorList>
            <consortium name="The Broad Institute Genome Sequencing Platform"/>
            <person name="Cuomo C."/>
            <person name="Litvintseva A."/>
            <person name="Chen Y."/>
            <person name="Heitman J."/>
            <person name="Sun S."/>
            <person name="Springer D."/>
            <person name="Dromer F."/>
            <person name="Young S.K."/>
            <person name="Zeng Q."/>
            <person name="Gargeya S."/>
            <person name="Fitzgerald M."/>
            <person name="Abouelleil A."/>
            <person name="Alvarado L."/>
            <person name="Berlin A.M."/>
            <person name="Chapman S.B."/>
            <person name="Dewar J."/>
            <person name="Goldberg J."/>
            <person name="Griggs A."/>
            <person name="Gujja S."/>
            <person name="Hansen M."/>
            <person name="Howarth C."/>
            <person name="Imamovic A."/>
            <person name="Larimer J."/>
            <person name="McCowan C."/>
            <person name="Murphy C."/>
            <person name="Pearson M."/>
            <person name="Priest M."/>
            <person name="Roberts A."/>
            <person name="Saif S."/>
            <person name="Shea T."/>
            <person name="Sykes S."/>
            <person name="Wortman J."/>
            <person name="Nusbaum C."/>
            <person name="Birren B."/>
        </authorList>
    </citation>
    <scope>NUCLEOTIDE SEQUENCE [LARGE SCALE GENOMIC DNA]</scope>
    <source>
        <strain evidence="3">CBS 10117</strain>
    </source>
</reference>
<keyword evidence="2" id="KW-0732">Signal</keyword>
<feature type="region of interest" description="Disordered" evidence="1">
    <location>
        <begin position="207"/>
        <end position="232"/>
    </location>
</feature>
<feature type="compositionally biased region" description="Basic and acidic residues" evidence="1">
    <location>
        <begin position="91"/>
        <end position="108"/>
    </location>
</feature>
<name>A0A1A6A389_9TREE</name>